<dbReference type="KEGG" id="nfr:ERS450000_01775"/>
<organism evidence="1 2">
    <name type="scientific">Nocardia farcinica</name>
    <dbReference type="NCBI Taxonomy" id="37329"/>
    <lineage>
        <taxon>Bacteria</taxon>
        <taxon>Bacillati</taxon>
        <taxon>Actinomycetota</taxon>
        <taxon>Actinomycetes</taxon>
        <taxon>Mycobacteriales</taxon>
        <taxon>Nocardiaceae</taxon>
        <taxon>Nocardia</taxon>
    </lineage>
</organism>
<accession>A0A0H5P1H5</accession>
<evidence type="ECO:0000313" key="2">
    <source>
        <dbReference type="Proteomes" id="UP000057820"/>
    </source>
</evidence>
<dbReference type="GeneID" id="61133080"/>
<sequence>MKTLYKPLGLIVGVLGGVAANAVFSKVWGKLTGEDEAPNATAPDHTWREVVIAAALQGAIFGAVKAAVDRAGARGYQSLTGTWPG</sequence>
<dbReference type="Pfam" id="PF14019">
    <property type="entry name" value="DUF4235"/>
    <property type="match status" value="1"/>
</dbReference>
<proteinExistence type="predicted"/>
<dbReference type="OMA" id="TGVWPAT"/>
<name>A0A0H5P1H5_NOCFR</name>
<dbReference type="RefSeq" id="WP_011208855.1">
    <property type="nucleotide sequence ID" value="NZ_CAACYE020000001.1"/>
</dbReference>
<dbReference type="EMBL" id="LN868938">
    <property type="protein sequence ID" value="CRY76286.1"/>
    <property type="molecule type" value="Genomic_DNA"/>
</dbReference>
<dbReference type="AlphaFoldDB" id="A0A0H5P1H5"/>
<protein>
    <recommendedName>
        <fullName evidence="3">DUF4235 domain-containing protein</fullName>
    </recommendedName>
</protein>
<dbReference type="Proteomes" id="UP000057820">
    <property type="component" value="Chromosome 1"/>
</dbReference>
<evidence type="ECO:0000313" key="1">
    <source>
        <dbReference type="EMBL" id="CRY76286.1"/>
    </source>
</evidence>
<reference evidence="2" key="1">
    <citation type="submission" date="2015-03" db="EMBL/GenBank/DDBJ databases">
        <authorList>
            <consortium name="Pathogen Informatics"/>
        </authorList>
    </citation>
    <scope>NUCLEOTIDE SEQUENCE [LARGE SCALE GENOMIC DNA]</scope>
    <source>
        <strain evidence="2">NCTC11134</strain>
    </source>
</reference>
<dbReference type="InterPro" id="IPR025329">
    <property type="entry name" value="DUF4235"/>
</dbReference>
<gene>
    <name evidence="1" type="ORF">ERS450000_01775</name>
</gene>
<evidence type="ECO:0008006" key="3">
    <source>
        <dbReference type="Google" id="ProtNLM"/>
    </source>
</evidence>